<accession>A0A833WD74</accession>
<proteinExistence type="predicted"/>
<gene>
    <name evidence="1" type="ORF">GN244_ATG19069</name>
</gene>
<reference evidence="1" key="1">
    <citation type="submission" date="2020-04" db="EMBL/GenBank/DDBJ databases">
        <title>Hybrid Assembly of Korean Phytophthora infestans isolates.</title>
        <authorList>
            <person name="Prokchorchik M."/>
            <person name="Lee Y."/>
            <person name="Seo J."/>
            <person name="Cho J.-H."/>
            <person name="Park Y.-E."/>
            <person name="Jang D.-C."/>
            <person name="Im J.-S."/>
            <person name="Choi J.-G."/>
            <person name="Park H.-J."/>
            <person name="Lee G.-B."/>
            <person name="Lee Y.-G."/>
            <person name="Hong S.-Y."/>
            <person name="Cho K."/>
            <person name="Sohn K.H."/>
        </authorList>
    </citation>
    <scope>NUCLEOTIDE SEQUENCE</scope>
    <source>
        <strain evidence="1">KR_1_A1</strain>
    </source>
</reference>
<organism evidence="1 2">
    <name type="scientific">Phytophthora infestans</name>
    <name type="common">Potato late blight agent</name>
    <name type="synonym">Botrytis infestans</name>
    <dbReference type="NCBI Taxonomy" id="4787"/>
    <lineage>
        <taxon>Eukaryota</taxon>
        <taxon>Sar</taxon>
        <taxon>Stramenopiles</taxon>
        <taxon>Oomycota</taxon>
        <taxon>Peronosporomycetes</taxon>
        <taxon>Peronosporales</taxon>
        <taxon>Peronosporaceae</taxon>
        <taxon>Phytophthora</taxon>
    </lineage>
</organism>
<dbReference type="Proteomes" id="UP000602510">
    <property type="component" value="Unassembled WGS sequence"/>
</dbReference>
<evidence type="ECO:0000313" key="2">
    <source>
        <dbReference type="Proteomes" id="UP000602510"/>
    </source>
</evidence>
<sequence>MTYTCYEPNAIMCYTARPEPTILSRSESSATQTPLIPTSPHVVEDEAPASRFCLLAHRLYLKLVQQLLLSPRQHHSCAETSTLIFKLLIRGYGFGQ</sequence>
<comment type="caution">
    <text evidence="1">The sequence shown here is derived from an EMBL/GenBank/DDBJ whole genome shotgun (WGS) entry which is preliminary data.</text>
</comment>
<name>A0A833WD74_PHYIN</name>
<dbReference type="AlphaFoldDB" id="A0A833WD74"/>
<evidence type="ECO:0000313" key="1">
    <source>
        <dbReference type="EMBL" id="KAF4029210.1"/>
    </source>
</evidence>
<protein>
    <submittedName>
        <fullName evidence="1">Uncharacterized protein</fullName>
    </submittedName>
</protein>
<keyword evidence="2" id="KW-1185">Reference proteome</keyword>
<dbReference type="EMBL" id="WSZM01000864">
    <property type="protein sequence ID" value="KAF4029210.1"/>
    <property type="molecule type" value="Genomic_DNA"/>
</dbReference>